<accession>A0A090QII2</accession>
<reference evidence="2 3" key="1">
    <citation type="journal article" date="2014" name="Genome Announc.">
        <title>Draft Genome Sequences of Two Vibrionaceae Species, Vibrio ponticus C121 and Photobacterium aphoticum C119, Isolated as Coral Reef Microbiota.</title>
        <authorList>
            <person name="Al-saari N."/>
            <person name="Meirelles P.M."/>
            <person name="Mino S."/>
            <person name="Suda W."/>
            <person name="Oshima K."/>
            <person name="Hattori M."/>
            <person name="Ohkuma M."/>
            <person name="Thompson F.L."/>
            <person name="Gomez-Gil B."/>
            <person name="Sawabe T."/>
            <person name="Sawabe T."/>
        </authorList>
    </citation>
    <scope>NUCLEOTIDE SEQUENCE [LARGE SCALE GENOMIC DNA]</scope>
    <source>
        <strain evidence="2 3">JCM 19237</strain>
    </source>
</reference>
<organism evidence="2 3">
    <name type="scientific">Photobacterium aphoticum</name>
    <dbReference type="NCBI Taxonomy" id="754436"/>
    <lineage>
        <taxon>Bacteria</taxon>
        <taxon>Pseudomonadati</taxon>
        <taxon>Pseudomonadota</taxon>
        <taxon>Gammaproteobacteria</taxon>
        <taxon>Vibrionales</taxon>
        <taxon>Vibrionaceae</taxon>
        <taxon>Photobacterium</taxon>
    </lineage>
</organism>
<dbReference type="STRING" id="754436.JCM19237_5833"/>
<name>A0A090QII2_9GAMM</name>
<dbReference type="eggNOG" id="ENOG502ZAGW">
    <property type="taxonomic scope" value="Bacteria"/>
</dbReference>
<dbReference type="EMBL" id="BBMN01000001">
    <property type="protein sequence ID" value="GAL02940.1"/>
    <property type="molecule type" value="Genomic_DNA"/>
</dbReference>
<evidence type="ECO:0000259" key="1">
    <source>
        <dbReference type="Pfam" id="PF23343"/>
    </source>
</evidence>
<evidence type="ECO:0000313" key="2">
    <source>
        <dbReference type="EMBL" id="GAL02940.1"/>
    </source>
</evidence>
<protein>
    <recommendedName>
        <fullName evidence="1">Replication-associated protein ORF2/G2P domain-containing protein</fullName>
    </recommendedName>
</protein>
<evidence type="ECO:0000313" key="3">
    <source>
        <dbReference type="Proteomes" id="UP000029227"/>
    </source>
</evidence>
<comment type="caution">
    <text evidence="2">The sequence shown here is derived from an EMBL/GenBank/DDBJ whole genome shotgun (WGS) entry which is preliminary data.</text>
</comment>
<sequence>MHRWTNTPVAIERNMAAPVEFVAGPYCYIDTTASDPAATVDILDDGSVKVMNPDGEIAGPYTPTFAKPEKEFTITKTAETTIGKEVSRFLDGAKKLYRRGWFASHTVEVDSESGAKYCKLEETEVPGHSKPSDVGPTQEPADFHYIWVAECPANEHGEPNPHVHVLINWQVQPDLFEAWSQRLEKLWGHGFANLQRLQKPQAAGSYLIKAVLCRQRGKRRPRFD</sequence>
<dbReference type="AlphaFoldDB" id="A0A090QII2"/>
<feature type="domain" description="Replication-associated protein ORF2/G2P" evidence="1">
    <location>
        <begin position="141"/>
        <end position="209"/>
    </location>
</feature>
<dbReference type="Proteomes" id="UP000029227">
    <property type="component" value="Unassembled WGS sequence"/>
</dbReference>
<dbReference type="Pfam" id="PF23343">
    <property type="entry name" value="REP_ORF2-G2P"/>
    <property type="match status" value="1"/>
</dbReference>
<dbReference type="InterPro" id="IPR056906">
    <property type="entry name" value="ORF2/G2P_dom"/>
</dbReference>
<gene>
    <name evidence="2" type="ORF">JCM19237_5833</name>
</gene>
<proteinExistence type="predicted"/>